<dbReference type="AlphaFoldDB" id="A0A974H2X9"/>
<organism evidence="1 2">
    <name type="scientific">Xenopus laevis</name>
    <name type="common">African clawed frog</name>
    <dbReference type="NCBI Taxonomy" id="8355"/>
    <lineage>
        <taxon>Eukaryota</taxon>
        <taxon>Metazoa</taxon>
        <taxon>Chordata</taxon>
        <taxon>Craniata</taxon>
        <taxon>Vertebrata</taxon>
        <taxon>Euteleostomi</taxon>
        <taxon>Amphibia</taxon>
        <taxon>Batrachia</taxon>
        <taxon>Anura</taxon>
        <taxon>Pipoidea</taxon>
        <taxon>Pipidae</taxon>
        <taxon>Xenopodinae</taxon>
        <taxon>Xenopus</taxon>
        <taxon>Xenopus</taxon>
    </lineage>
</organism>
<reference evidence="2" key="1">
    <citation type="journal article" date="2016" name="Nature">
        <title>Genome evolution in the allotetraploid frog Xenopus laevis.</title>
        <authorList>
            <person name="Session A.M."/>
            <person name="Uno Y."/>
            <person name="Kwon T."/>
            <person name="Chapman J.A."/>
            <person name="Toyoda A."/>
            <person name="Takahashi S."/>
            <person name="Fukui A."/>
            <person name="Hikosaka A."/>
            <person name="Suzuki A."/>
            <person name="Kondo M."/>
            <person name="van Heeringen S.J."/>
            <person name="Quigley I."/>
            <person name="Heinz S."/>
            <person name="Ogino H."/>
            <person name="Ochi H."/>
            <person name="Hellsten U."/>
            <person name="Lyons J.B."/>
            <person name="Simakov O."/>
            <person name="Putnam N."/>
            <person name="Stites J."/>
            <person name="Kuroki Y."/>
            <person name="Tanaka T."/>
            <person name="Michiue T."/>
            <person name="Watanabe M."/>
            <person name="Bogdanovic O."/>
            <person name="Lister R."/>
            <person name="Georgiou G."/>
            <person name="Paranjpe S.S."/>
            <person name="van Kruijsbergen I."/>
            <person name="Shu S."/>
            <person name="Carlson J."/>
            <person name="Kinoshita T."/>
            <person name="Ohta Y."/>
            <person name="Mawaribuchi S."/>
            <person name="Jenkins J."/>
            <person name="Grimwood J."/>
            <person name="Schmutz J."/>
            <person name="Mitros T."/>
            <person name="Mozaffari S.V."/>
            <person name="Suzuki Y."/>
            <person name="Haramoto Y."/>
            <person name="Yamamoto T.S."/>
            <person name="Takagi C."/>
            <person name="Heald R."/>
            <person name="Miller K."/>
            <person name="Haudenschild C."/>
            <person name="Kitzman J."/>
            <person name="Nakayama T."/>
            <person name="Izutsu Y."/>
            <person name="Robert J."/>
            <person name="Fortriede J."/>
            <person name="Burns K."/>
            <person name="Lotay V."/>
            <person name="Karimi K."/>
            <person name="Yasuoka Y."/>
            <person name="Dichmann D.S."/>
            <person name="Flajnik M.F."/>
            <person name="Houston D.W."/>
            <person name="Shendure J."/>
            <person name="DuPasquier L."/>
            <person name="Vize P.D."/>
            <person name="Zorn A.M."/>
            <person name="Ito M."/>
            <person name="Marcotte E.M."/>
            <person name="Wallingford J.B."/>
            <person name="Ito Y."/>
            <person name="Asashima M."/>
            <person name="Ueno N."/>
            <person name="Matsuda Y."/>
            <person name="Veenstra G.J."/>
            <person name="Fujiyama A."/>
            <person name="Harland R.M."/>
            <person name="Taira M."/>
            <person name="Rokhsar D.S."/>
        </authorList>
    </citation>
    <scope>NUCLEOTIDE SEQUENCE [LARGE SCALE GENOMIC DNA]</scope>
    <source>
        <strain evidence="2">J</strain>
    </source>
</reference>
<name>A0A974H2X9_XENLA</name>
<gene>
    <name evidence="1" type="ORF">XELAEV_18043513mg</name>
</gene>
<accession>A0A974H2X9</accession>
<dbReference type="EMBL" id="CM004482">
    <property type="protein sequence ID" value="OCT62431.1"/>
    <property type="molecule type" value="Genomic_DNA"/>
</dbReference>
<protein>
    <submittedName>
        <fullName evidence="1">Uncharacterized protein</fullName>
    </submittedName>
</protein>
<sequence length="113" mass="12384">MMCVKQNVVVGAHTHTHTHTRVVQGSQGHCVSALGECSSICKSSAGTKAYAGRRMSIFILNMVLRCIKCTTEAKIEMKQKKKAEFTETKFKYIIQLASNILNHKGSNLGGLIT</sequence>
<proteinExistence type="predicted"/>
<evidence type="ECO:0000313" key="2">
    <source>
        <dbReference type="Proteomes" id="UP000694892"/>
    </source>
</evidence>
<evidence type="ECO:0000313" key="1">
    <source>
        <dbReference type="EMBL" id="OCT62431.1"/>
    </source>
</evidence>
<dbReference type="Proteomes" id="UP000694892">
    <property type="component" value="Chromosome 9_10L"/>
</dbReference>